<organism evidence="1 2">
    <name type="scientific">Puccinia coronata f. sp. avenae</name>
    <dbReference type="NCBI Taxonomy" id="200324"/>
    <lineage>
        <taxon>Eukaryota</taxon>
        <taxon>Fungi</taxon>
        <taxon>Dikarya</taxon>
        <taxon>Basidiomycota</taxon>
        <taxon>Pucciniomycotina</taxon>
        <taxon>Pucciniomycetes</taxon>
        <taxon>Pucciniales</taxon>
        <taxon>Pucciniaceae</taxon>
        <taxon>Puccinia</taxon>
    </lineage>
</organism>
<evidence type="ECO:0000313" key="2">
    <source>
        <dbReference type="Proteomes" id="UP000235392"/>
    </source>
</evidence>
<reference evidence="1 2" key="1">
    <citation type="submission" date="2017-11" db="EMBL/GenBank/DDBJ databases">
        <title>De novo assembly and phasing of dikaryotic genomes from two isolates of Puccinia coronata f. sp. avenae, the causal agent of oat crown rust.</title>
        <authorList>
            <person name="Miller M.E."/>
            <person name="Zhang Y."/>
            <person name="Omidvar V."/>
            <person name="Sperschneider J."/>
            <person name="Schwessinger B."/>
            <person name="Raley C."/>
            <person name="Palmer J.M."/>
            <person name="Garnica D."/>
            <person name="Upadhyaya N."/>
            <person name="Rathjen J."/>
            <person name="Taylor J.M."/>
            <person name="Park R.F."/>
            <person name="Dodds P.N."/>
            <person name="Hirsch C.D."/>
            <person name="Kianian S.F."/>
            <person name="Figueroa M."/>
        </authorList>
    </citation>
    <scope>NUCLEOTIDE SEQUENCE [LARGE SCALE GENOMIC DNA]</scope>
    <source>
        <strain evidence="1">12SD80</strain>
    </source>
</reference>
<accession>A0A2N5T4I5</accession>
<name>A0A2N5T4I5_9BASI</name>
<sequence length="293" mass="32664">MSLPSALPFPWPLASFSACHNLNYISILSVTPLPLPLSASPRPSHDTLISTAANSEDRLIPLGQSEAKHTLEELKTRYHPTLAKLIYHRAFKQCSPESGIFLGPELTDMRMGITINKEAEHSTLTLAELHNSLPLQLQRELYKQGMEEWDKGCGCFALPEETKWNGIMINKDGLITEGPFPFIRQLLLKKKYVEQKIVSMPPRPPLNKQEIRLVVASFMNDGAVAAFALHKSVVGGLTSNQQEQVFKRLAELHGFGDPLHLQYVNGPDGLVPADEITQEIHAQFPLLDINSFL</sequence>
<protein>
    <submittedName>
        <fullName evidence="1">Uncharacterized protein</fullName>
    </submittedName>
</protein>
<evidence type="ECO:0000313" key="1">
    <source>
        <dbReference type="EMBL" id="PLW20403.1"/>
    </source>
</evidence>
<proteinExistence type="predicted"/>
<comment type="caution">
    <text evidence="1">The sequence shown here is derived from an EMBL/GenBank/DDBJ whole genome shotgun (WGS) entry which is preliminary data.</text>
</comment>
<dbReference type="Proteomes" id="UP000235392">
    <property type="component" value="Unassembled WGS sequence"/>
</dbReference>
<gene>
    <name evidence="1" type="ORF">PCASD_22722</name>
</gene>
<dbReference type="EMBL" id="PGCI01000699">
    <property type="protein sequence ID" value="PLW20403.1"/>
    <property type="molecule type" value="Genomic_DNA"/>
</dbReference>
<dbReference type="AlphaFoldDB" id="A0A2N5T4I5"/>